<dbReference type="DNASU" id="1148281"/>
<dbReference type="KEGG" id="ypv:BZ15_2627"/>
<dbReference type="KEGG" id="ypl:CH46_4199"/>
<name>Q8CKL3_YERPE</name>
<protein>
    <submittedName>
        <fullName evidence="2">Protein YggN</fullName>
    </submittedName>
</protein>
<accession>Q8CKL3</accession>
<dbReference type="EMBL" id="AE009952">
    <property type="protein sequence ID" value="AAM86884.1"/>
    <property type="molecule type" value="Genomic_DNA"/>
</dbReference>
<organism evidence="1 3">
    <name type="scientific">Yersinia pestis</name>
    <dbReference type="NCBI Taxonomy" id="632"/>
    <lineage>
        <taxon>Bacteria</taxon>
        <taxon>Pseudomonadati</taxon>
        <taxon>Pseudomonadota</taxon>
        <taxon>Gammaproteobacteria</taxon>
        <taxon>Enterobacterales</taxon>
        <taxon>Yersiniaceae</taxon>
        <taxon>Yersinia</taxon>
    </lineage>
</organism>
<dbReference type="OrthoDB" id="7057921at2"/>
<dbReference type="KEGG" id="ypw:CH59_918"/>
<dbReference type="Proteomes" id="UP000002490">
    <property type="component" value="Chromosome"/>
</dbReference>
<dbReference type="AlphaFoldDB" id="Q8CKL3"/>
<dbReference type="Proteomes" id="UP000251879">
    <property type="component" value="Unassembled WGS sequence"/>
</dbReference>
<dbReference type="PATRIC" id="fig|632.152.peg.2216"/>
<reference evidence="1 3" key="1">
    <citation type="journal article" date="2002" name="J. Bacteriol.">
        <title>Genome sequence of Yersinia pestis KIM.</title>
        <authorList>
            <person name="Deng W."/>
            <person name="Burland V."/>
            <person name="Plunkett G.III."/>
            <person name="Boutin A."/>
            <person name="Mayhew G.F."/>
            <person name="Liss P."/>
            <person name="Perna N.T."/>
            <person name="Rose D.J."/>
            <person name="Mau B."/>
            <person name="Zhou S."/>
            <person name="Schwartz D.C."/>
            <person name="Fetherston J.D."/>
            <person name="Lindler L.E."/>
            <person name="Brubaker R.R."/>
            <person name="Plana G.V."/>
            <person name="Straley S.C."/>
            <person name="McDonough K.A."/>
            <person name="Nilles M.L."/>
            <person name="Matson J.S."/>
            <person name="Blattner F.R."/>
            <person name="Perry R.D."/>
        </authorList>
    </citation>
    <scope>NUCLEOTIDE SEQUENCE [LARGE SCALE GENOMIC DNA]</scope>
    <source>
        <strain evidence="1">KIM</strain>
        <strain evidence="3">KIM10+ / Biovar Mediaevalis</strain>
    </source>
</reference>
<sequence length="76" mass="8359">MGGVLQDSLNEMGVKQATSSGNNPLQAILGNLGGLQQAIKNEWNEQEQDFQQFGREVCGRVTTLEQQRIALLKSLE</sequence>
<dbReference type="KEGG" id="ypk:y3334"/>
<dbReference type="KEGG" id="ypj:CH55_3594"/>
<reference evidence="2 4" key="2">
    <citation type="submission" date="2018-06" db="EMBL/GenBank/DDBJ databases">
        <authorList>
            <consortium name="Pathogen Informatics"/>
            <person name="Doyle S."/>
        </authorList>
    </citation>
    <scope>NUCLEOTIDE SEQUENCE [LARGE SCALE GENOMIC DNA]</scope>
    <source>
        <strain evidence="2 4">NCTC5923</strain>
    </source>
</reference>
<dbReference type="EMBL" id="UAVH01000006">
    <property type="protein sequence ID" value="SQA43164.1"/>
    <property type="molecule type" value="Genomic_DNA"/>
</dbReference>
<evidence type="ECO:0000313" key="1">
    <source>
        <dbReference type="EMBL" id="AAM86884.1"/>
    </source>
</evidence>
<evidence type="ECO:0000313" key="3">
    <source>
        <dbReference type="Proteomes" id="UP000002490"/>
    </source>
</evidence>
<gene>
    <name evidence="1" type="ordered locus">y3334</name>
    <name evidence="2" type="ORF">NCTC5923_02206</name>
</gene>
<dbReference type="HOGENOM" id="CLU_2717082_0_0_6"/>
<evidence type="ECO:0000313" key="4">
    <source>
        <dbReference type="Proteomes" id="UP000251879"/>
    </source>
</evidence>
<evidence type="ECO:0000313" key="2">
    <source>
        <dbReference type="EMBL" id="SQA43164.1"/>
    </source>
</evidence>
<proteinExistence type="predicted"/>